<dbReference type="AlphaFoldDB" id="A0A448XMK8"/>
<organism evidence="1 2">
    <name type="scientific">Protopolystoma xenopodis</name>
    <dbReference type="NCBI Taxonomy" id="117903"/>
    <lineage>
        <taxon>Eukaryota</taxon>
        <taxon>Metazoa</taxon>
        <taxon>Spiralia</taxon>
        <taxon>Lophotrochozoa</taxon>
        <taxon>Platyhelminthes</taxon>
        <taxon>Monogenea</taxon>
        <taxon>Polyopisthocotylea</taxon>
        <taxon>Polystomatidea</taxon>
        <taxon>Polystomatidae</taxon>
        <taxon>Protopolystoma</taxon>
    </lineage>
</organism>
<sequence>MCEKSIPCVYDAMGKHYSLTDSLHSARGMTATRSWHSRPPDQPLTLVEYMPLTDGLTTAPVGRCNSAQTNESMAWARDAKPLQLPLKCRQKKGLNEEACHRAASETANAVTTFHLVCRECSRKFGKRLKRIQTGAKCDAADLRRKLAPA</sequence>
<name>A0A448XMK8_9PLAT</name>
<reference evidence="1" key="1">
    <citation type="submission" date="2018-11" db="EMBL/GenBank/DDBJ databases">
        <authorList>
            <consortium name="Pathogen Informatics"/>
        </authorList>
    </citation>
    <scope>NUCLEOTIDE SEQUENCE</scope>
</reference>
<evidence type="ECO:0000313" key="1">
    <source>
        <dbReference type="EMBL" id="VEL40245.1"/>
    </source>
</evidence>
<keyword evidence="2" id="KW-1185">Reference proteome</keyword>
<evidence type="ECO:0000313" key="2">
    <source>
        <dbReference type="Proteomes" id="UP000784294"/>
    </source>
</evidence>
<gene>
    <name evidence="1" type="ORF">PXEA_LOCUS33685</name>
</gene>
<comment type="caution">
    <text evidence="1">The sequence shown here is derived from an EMBL/GenBank/DDBJ whole genome shotgun (WGS) entry which is preliminary data.</text>
</comment>
<dbReference type="EMBL" id="CAAALY010264163">
    <property type="protein sequence ID" value="VEL40245.1"/>
    <property type="molecule type" value="Genomic_DNA"/>
</dbReference>
<proteinExistence type="predicted"/>
<accession>A0A448XMK8</accession>
<dbReference type="Proteomes" id="UP000784294">
    <property type="component" value="Unassembled WGS sequence"/>
</dbReference>
<protein>
    <submittedName>
        <fullName evidence="1">Uncharacterized protein</fullName>
    </submittedName>
</protein>